<name>A0A0F9WMW2_9ZZZZ</name>
<reference evidence="1" key="1">
    <citation type="journal article" date="2015" name="Nature">
        <title>Complex archaea that bridge the gap between prokaryotes and eukaryotes.</title>
        <authorList>
            <person name="Spang A."/>
            <person name="Saw J.H."/>
            <person name="Jorgensen S.L."/>
            <person name="Zaremba-Niedzwiedzka K."/>
            <person name="Martijn J."/>
            <person name="Lind A.E."/>
            <person name="van Eijk R."/>
            <person name="Schleper C."/>
            <person name="Guy L."/>
            <person name="Ettema T.J."/>
        </authorList>
    </citation>
    <scope>NUCLEOTIDE SEQUENCE</scope>
</reference>
<proteinExistence type="predicted"/>
<protein>
    <submittedName>
        <fullName evidence="1">Uncharacterized protein</fullName>
    </submittedName>
</protein>
<gene>
    <name evidence="1" type="ORF">LCGC14_0334810</name>
</gene>
<evidence type="ECO:0000313" key="1">
    <source>
        <dbReference type="EMBL" id="KKN79973.1"/>
    </source>
</evidence>
<organism evidence="1">
    <name type="scientific">marine sediment metagenome</name>
    <dbReference type="NCBI Taxonomy" id="412755"/>
    <lineage>
        <taxon>unclassified sequences</taxon>
        <taxon>metagenomes</taxon>
        <taxon>ecological metagenomes</taxon>
    </lineage>
</organism>
<accession>A0A0F9WMW2</accession>
<dbReference type="AlphaFoldDB" id="A0A0F9WMW2"/>
<dbReference type="EMBL" id="LAZR01000239">
    <property type="protein sequence ID" value="KKN79973.1"/>
    <property type="molecule type" value="Genomic_DNA"/>
</dbReference>
<sequence>MNQDYYTQHRWRMGKPEHRVQIFFRPWNSEDGESSPDHSVRIGTLQLDVESGKVTCDPEEQTPFFEETYDAFEMLEDFWAWIGEGISQVQEA</sequence>
<comment type="caution">
    <text evidence="1">The sequence shown here is derived from an EMBL/GenBank/DDBJ whole genome shotgun (WGS) entry which is preliminary data.</text>
</comment>